<comment type="subcellular location">
    <subcellularLocation>
        <location evidence="1">Cell membrane</location>
        <topology evidence="1">Multi-pass membrane protein</topology>
    </subcellularLocation>
</comment>
<dbReference type="GO" id="GO:0005886">
    <property type="term" value="C:plasma membrane"/>
    <property type="evidence" value="ECO:0007669"/>
    <property type="project" value="UniProtKB-SubCell"/>
</dbReference>
<dbReference type="PROSITE" id="PS51846">
    <property type="entry name" value="CNNM"/>
    <property type="match status" value="1"/>
</dbReference>
<dbReference type="SUPFAM" id="SSF54631">
    <property type="entry name" value="CBS-domain pair"/>
    <property type="match status" value="1"/>
</dbReference>
<dbReference type="SUPFAM" id="SSF56176">
    <property type="entry name" value="FAD-binding/transporter-associated domain-like"/>
    <property type="match status" value="1"/>
</dbReference>
<feature type="domain" description="CBS" evidence="12">
    <location>
        <begin position="213"/>
        <end position="275"/>
    </location>
</feature>
<evidence type="ECO:0000256" key="8">
    <source>
        <dbReference type="ARBA" id="ARBA00023136"/>
    </source>
</evidence>
<dbReference type="Proteomes" id="UP000285961">
    <property type="component" value="Unassembled WGS sequence"/>
</dbReference>
<dbReference type="GO" id="GO:0050660">
    <property type="term" value="F:flavin adenine dinucleotide binding"/>
    <property type="evidence" value="ECO:0007669"/>
    <property type="project" value="InterPro"/>
</dbReference>
<dbReference type="InterPro" id="IPR000644">
    <property type="entry name" value="CBS_dom"/>
</dbReference>
<accession>A0A419ERR5</accession>
<dbReference type="CDD" id="cd04590">
    <property type="entry name" value="CBS_pair_CorC_HlyC_assoc"/>
    <property type="match status" value="1"/>
</dbReference>
<dbReference type="EMBL" id="QZKI01000120">
    <property type="protein sequence ID" value="RJP66021.1"/>
    <property type="molecule type" value="Genomic_DNA"/>
</dbReference>
<feature type="transmembrane region" description="Helical" evidence="11">
    <location>
        <begin position="128"/>
        <end position="147"/>
    </location>
</feature>
<dbReference type="FunFam" id="3.10.580.10:FF:000002">
    <property type="entry name" value="Magnesium/cobalt efflux protein CorC"/>
    <property type="match status" value="1"/>
</dbReference>
<evidence type="ECO:0000259" key="12">
    <source>
        <dbReference type="PROSITE" id="PS51371"/>
    </source>
</evidence>
<dbReference type="AlphaFoldDB" id="A0A419ERR5"/>
<dbReference type="InterPro" id="IPR002550">
    <property type="entry name" value="CNNM"/>
</dbReference>
<dbReference type="InterPro" id="IPR016169">
    <property type="entry name" value="FAD-bd_PCMH_sub2"/>
</dbReference>
<name>A0A419ERR5_9BACT</name>
<evidence type="ECO:0000256" key="7">
    <source>
        <dbReference type="ARBA" id="ARBA00023122"/>
    </source>
</evidence>
<evidence type="ECO:0000256" key="9">
    <source>
        <dbReference type="PROSITE-ProRule" id="PRU00703"/>
    </source>
</evidence>
<keyword evidence="8 10" id="KW-0472">Membrane</keyword>
<evidence type="ECO:0000256" key="6">
    <source>
        <dbReference type="ARBA" id="ARBA00022989"/>
    </source>
</evidence>
<dbReference type="Gene3D" id="3.30.465.10">
    <property type="match status" value="1"/>
</dbReference>
<evidence type="ECO:0000256" key="10">
    <source>
        <dbReference type="PROSITE-ProRule" id="PRU01193"/>
    </source>
</evidence>
<feature type="domain" description="CBS" evidence="12">
    <location>
        <begin position="278"/>
        <end position="335"/>
    </location>
</feature>
<dbReference type="PANTHER" id="PTHR22777:SF32">
    <property type="entry name" value="UPF0053 INNER MEMBRANE PROTEIN YFJD"/>
    <property type="match status" value="1"/>
</dbReference>
<evidence type="ECO:0000256" key="2">
    <source>
        <dbReference type="ARBA" id="ARBA00006337"/>
    </source>
</evidence>
<dbReference type="PANTHER" id="PTHR22777">
    <property type="entry name" value="HEMOLYSIN-RELATED"/>
    <property type="match status" value="1"/>
</dbReference>
<evidence type="ECO:0000256" key="3">
    <source>
        <dbReference type="ARBA" id="ARBA00022475"/>
    </source>
</evidence>
<dbReference type="InterPro" id="IPR036318">
    <property type="entry name" value="FAD-bd_PCMH-like_sf"/>
</dbReference>
<organism evidence="14 15">
    <name type="scientific">Candidatus Abyssobacteria bacterium SURF_17</name>
    <dbReference type="NCBI Taxonomy" id="2093361"/>
    <lineage>
        <taxon>Bacteria</taxon>
        <taxon>Pseudomonadati</taxon>
        <taxon>Candidatus Hydrogenedentota</taxon>
        <taxon>Candidatus Abyssobacteria</taxon>
    </lineage>
</organism>
<evidence type="ECO:0000259" key="13">
    <source>
        <dbReference type="PROSITE" id="PS51846"/>
    </source>
</evidence>
<reference evidence="14 15" key="1">
    <citation type="journal article" date="2017" name="ISME J.">
        <title>Energy and carbon metabolisms in a deep terrestrial subsurface fluid microbial community.</title>
        <authorList>
            <person name="Momper L."/>
            <person name="Jungbluth S.P."/>
            <person name="Lee M.D."/>
            <person name="Amend J.P."/>
        </authorList>
    </citation>
    <scope>NUCLEOTIDE SEQUENCE [LARGE SCALE GENOMIC DNA]</scope>
    <source>
        <strain evidence="14">SURF_17</strain>
    </source>
</reference>
<evidence type="ECO:0000313" key="15">
    <source>
        <dbReference type="Proteomes" id="UP000285961"/>
    </source>
</evidence>
<dbReference type="InterPro" id="IPR005170">
    <property type="entry name" value="Transptr-assoc_dom"/>
</dbReference>
<dbReference type="Pfam" id="PF00571">
    <property type="entry name" value="CBS"/>
    <property type="match status" value="2"/>
</dbReference>
<evidence type="ECO:0000313" key="14">
    <source>
        <dbReference type="EMBL" id="RJP66021.1"/>
    </source>
</evidence>
<keyword evidence="3" id="KW-1003">Cell membrane</keyword>
<dbReference type="Gene3D" id="3.10.580.10">
    <property type="entry name" value="CBS-domain"/>
    <property type="match status" value="1"/>
</dbReference>
<feature type="transmembrane region" description="Helical" evidence="11">
    <location>
        <begin position="94"/>
        <end position="116"/>
    </location>
</feature>
<dbReference type="PROSITE" id="PS51371">
    <property type="entry name" value="CBS"/>
    <property type="match status" value="2"/>
</dbReference>
<keyword evidence="7 9" id="KW-0129">CBS domain</keyword>
<gene>
    <name evidence="14" type="ORF">C4532_16660</name>
</gene>
<protein>
    <submittedName>
        <fullName evidence="14">HlyC/CorC family transporter</fullName>
    </submittedName>
</protein>
<dbReference type="Pfam" id="PF01595">
    <property type="entry name" value="CNNM"/>
    <property type="match status" value="1"/>
</dbReference>
<keyword evidence="4 10" id="KW-0812">Transmembrane</keyword>
<keyword evidence="5" id="KW-0677">Repeat</keyword>
<proteinExistence type="inferred from homology"/>
<evidence type="ECO:0000256" key="1">
    <source>
        <dbReference type="ARBA" id="ARBA00004651"/>
    </source>
</evidence>
<keyword evidence="6 10" id="KW-1133">Transmembrane helix</keyword>
<comment type="similarity">
    <text evidence="2">Belongs to the UPF0053 family.</text>
</comment>
<dbReference type="SMART" id="SM01091">
    <property type="entry name" value="CorC_HlyC"/>
    <property type="match status" value="1"/>
</dbReference>
<feature type="transmembrane region" description="Helical" evidence="11">
    <location>
        <begin position="60"/>
        <end position="82"/>
    </location>
</feature>
<sequence length="431" mass="48672">MSVQFIEHLFLLLILLGVSFFFSGSETALFSLPRVVIERLKQTSISGRHVANLLEEPNRLLVTILIGNLAANILISEIVALWTLRLLRPLPYSVYLGSLMAIFISTTLLLLFGEVAPKTLAINNAERFAHAVAIPLSMFARAAYPILRLFQFLADAILHVFGVRKGEPGAVTTEEELKTMLEMGEEEGILRSSERLMIHRIFEFGDTLVRDVFVPRADAVRVKYDITVEQLAAIMRESGHSRFPVYGKTVDDIKGIVYAKDLFPYYWRGQTNIPISRFIRPAYYVPETKKVRDLLREFQTGRMHMAIVVGEYGGTRGIVTLEDLIEEVVGEIFDEYDVKKAEVERLPDGTFRVNAALRLDDLSDVIGAHVRGRDCDTVGGLIYEILERVPSLRDHVEYGGFRFEVEDIRGRRIRSVLVTPLTASKQKGKKA</sequence>
<evidence type="ECO:0000256" key="11">
    <source>
        <dbReference type="SAM" id="Phobius"/>
    </source>
</evidence>
<dbReference type="InterPro" id="IPR044751">
    <property type="entry name" value="Ion_transp-like_CBS"/>
</dbReference>
<feature type="domain" description="CNNM transmembrane" evidence="13">
    <location>
        <begin position="1"/>
        <end position="194"/>
    </location>
</feature>
<comment type="caution">
    <text evidence="14">The sequence shown here is derived from an EMBL/GenBank/DDBJ whole genome shotgun (WGS) entry which is preliminary data.</text>
</comment>
<evidence type="ECO:0000256" key="4">
    <source>
        <dbReference type="ARBA" id="ARBA00022692"/>
    </source>
</evidence>
<dbReference type="SMART" id="SM00116">
    <property type="entry name" value="CBS"/>
    <property type="match status" value="2"/>
</dbReference>
<evidence type="ECO:0000256" key="5">
    <source>
        <dbReference type="ARBA" id="ARBA00022737"/>
    </source>
</evidence>
<dbReference type="InterPro" id="IPR046342">
    <property type="entry name" value="CBS_dom_sf"/>
</dbReference>
<dbReference type="Pfam" id="PF03471">
    <property type="entry name" value="CorC_HlyC"/>
    <property type="match status" value="1"/>
</dbReference>